<evidence type="ECO:0000256" key="1">
    <source>
        <dbReference type="SAM" id="MobiDB-lite"/>
    </source>
</evidence>
<dbReference type="AlphaFoldDB" id="A0ABD3CHE6"/>
<keyword evidence="3" id="KW-1185">Reference proteome</keyword>
<reference evidence="3" key="1">
    <citation type="journal article" date="2024" name="IScience">
        <title>Strigolactones Initiate the Formation of Haustorium-like Structures in Castilleja.</title>
        <authorList>
            <person name="Buerger M."/>
            <person name="Peterson D."/>
            <person name="Chory J."/>
        </authorList>
    </citation>
    <scope>NUCLEOTIDE SEQUENCE [LARGE SCALE GENOMIC DNA]</scope>
</reference>
<proteinExistence type="predicted"/>
<dbReference type="Proteomes" id="UP001632038">
    <property type="component" value="Unassembled WGS sequence"/>
</dbReference>
<accession>A0ABD3CHE6</accession>
<evidence type="ECO:0000313" key="2">
    <source>
        <dbReference type="EMBL" id="KAL3628949.1"/>
    </source>
</evidence>
<evidence type="ECO:0000313" key="3">
    <source>
        <dbReference type="Proteomes" id="UP001632038"/>
    </source>
</evidence>
<feature type="compositionally biased region" description="Basic and acidic residues" evidence="1">
    <location>
        <begin position="14"/>
        <end position="27"/>
    </location>
</feature>
<dbReference type="EMBL" id="JAVIJP010000036">
    <property type="protein sequence ID" value="KAL3628949.1"/>
    <property type="molecule type" value="Genomic_DNA"/>
</dbReference>
<gene>
    <name evidence="2" type="ORF">CASFOL_027995</name>
</gene>
<protein>
    <submittedName>
        <fullName evidence="2">Uncharacterized protein</fullName>
    </submittedName>
</protein>
<organism evidence="2 3">
    <name type="scientific">Castilleja foliolosa</name>
    <dbReference type="NCBI Taxonomy" id="1961234"/>
    <lineage>
        <taxon>Eukaryota</taxon>
        <taxon>Viridiplantae</taxon>
        <taxon>Streptophyta</taxon>
        <taxon>Embryophyta</taxon>
        <taxon>Tracheophyta</taxon>
        <taxon>Spermatophyta</taxon>
        <taxon>Magnoliopsida</taxon>
        <taxon>eudicotyledons</taxon>
        <taxon>Gunneridae</taxon>
        <taxon>Pentapetalae</taxon>
        <taxon>asterids</taxon>
        <taxon>lamiids</taxon>
        <taxon>Lamiales</taxon>
        <taxon>Orobanchaceae</taxon>
        <taxon>Pedicularideae</taxon>
        <taxon>Castillejinae</taxon>
        <taxon>Castilleja</taxon>
    </lineage>
</organism>
<comment type="caution">
    <text evidence="2">The sequence shown here is derived from an EMBL/GenBank/DDBJ whole genome shotgun (WGS) entry which is preliminary data.</text>
</comment>
<sequence>MAEIEACEQTNLTNHKDQNLGKGKEKIDDDGEITFKGMVAKVIRTIWIRRFAKDLREAIKEEEAYLKAKKEREANGEAEPVHLPFWCQSW</sequence>
<feature type="region of interest" description="Disordered" evidence="1">
    <location>
        <begin position="1"/>
        <end position="27"/>
    </location>
</feature>
<name>A0ABD3CHE6_9LAMI</name>